<dbReference type="GeneID" id="102219023"/>
<dbReference type="Proteomes" id="UP000002852">
    <property type="component" value="Unassembled WGS sequence"/>
</dbReference>
<feature type="compositionally biased region" description="Basic and acidic residues" evidence="10">
    <location>
        <begin position="151"/>
        <end position="160"/>
    </location>
</feature>
<comment type="subcellular location">
    <subcellularLocation>
        <location evidence="9">Endomembrane system</location>
        <topology evidence="9">Single-pass membrane protein</topology>
    </subcellularLocation>
    <subcellularLocation>
        <location evidence="1">Nucleus envelope</location>
    </subcellularLocation>
</comment>
<reference evidence="14" key="1">
    <citation type="submission" date="2012-01" db="EMBL/GenBank/DDBJ databases">
        <authorList>
            <person name="Walter R."/>
            <person name="Schartl M."/>
            <person name="Warren W."/>
        </authorList>
    </citation>
    <scope>NUCLEOTIDE SEQUENCE [LARGE SCALE GENOMIC DNA]</scope>
    <source>
        <strain evidence="14">JP 163 A</strain>
    </source>
</reference>
<name>A0A3B5QPI2_XIPMA</name>
<organism evidence="13 14">
    <name type="scientific">Xiphophorus maculatus</name>
    <name type="common">Southern platyfish</name>
    <name type="synonym">Platypoecilus maculatus</name>
    <dbReference type="NCBI Taxonomy" id="8083"/>
    <lineage>
        <taxon>Eukaryota</taxon>
        <taxon>Metazoa</taxon>
        <taxon>Chordata</taxon>
        <taxon>Craniata</taxon>
        <taxon>Vertebrata</taxon>
        <taxon>Euteleostomi</taxon>
        <taxon>Actinopterygii</taxon>
        <taxon>Neopterygii</taxon>
        <taxon>Teleostei</taxon>
        <taxon>Neoteleostei</taxon>
        <taxon>Acanthomorphata</taxon>
        <taxon>Ovalentaria</taxon>
        <taxon>Atherinomorphae</taxon>
        <taxon>Cyprinodontiformes</taxon>
        <taxon>Poeciliidae</taxon>
        <taxon>Poeciliinae</taxon>
        <taxon>Xiphophorus</taxon>
    </lineage>
</organism>
<evidence type="ECO:0000256" key="10">
    <source>
        <dbReference type="SAM" id="MobiDB-lite"/>
    </source>
</evidence>
<comment type="similarity">
    <text evidence="2">Belongs to the TOR1AIP family.</text>
</comment>
<feature type="region of interest" description="Disordered" evidence="10">
    <location>
        <begin position="144"/>
        <end position="179"/>
    </location>
</feature>
<dbReference type="InParanoid" id="A0A3B5QPI2"/>
<evidence type="ECO:0000256" key="2">
    <source>
        <dbReference type="ARBA" id="ARBA00007860"/>
    </source>
</evidence>
<feature type="compositionally biased region" description="Basic and acidic residues" evidence="10">
    <location>
        <begin position="65"/>
        <end position="81"/>
    </location>
</feature>
<dbReference type="Gene3D" id="3.40.50.12190">
    <property type="match status" value="1"/>
</dbReference>
<dbReference type="Pfam" id="PF05609">
    <property type="entry name" value="LAP1_C"/>
    <property type="match status" value="1"/>
</dbReference>
<dbReference type="RefSeq" id="XP_023195432.1">
    <property type="nucleotide sequence ID" value="XM_023339664.1"/>
</dbReference>
<sequence length="521" mass="57929">MDSKAAKNKAPGQLRRSLRQTGKVHGVELTPRGPLKRTRKTSEPQSSPAAKGSKNVENGLDDEESPTKKQRLDAGEGRGDNLSDDDMEVQDSVKDTENGEDQEMDEVEEPLKETSPPKTCKDRNEFVNHSPRVVLHKFKPFLSPYGNEDSQEMKTKKAEVKATSLPNKDHSDIQPAEKRPAVPITSMDEYKKIMEAKARNAATSPLVVRNQVSKNVYLTSAETYPSKPCENNIPHQKKADHLTKQDGKKKTAGIEISSGNSCRGFFWYLWRLVLLVLLSSATLLAYRILPVLQSKAGGQRPQEAIPEKFSDSLLHLQSQFPNQREELWKRTQIHLGKHLKTAEPTEPVSLILVAGLKAERTLLCLARGLASTYSSALNGSALLIDGVSNAGQDSDRVKLDVDNQLKAAFEGDKPAAVIHRFEELPPGSTLIFYRYCDHETAAYKQAFLLFTALLPQDEVSSELSLKEVEELVQSHVEAKLVDLTGKASFNEMDIDKFGGLWSRISHVILPVVSEVKQEECQ</sequence>
<dbReference type="OrthoDB" id="6258998at2759"/>
<feature type="compositionally biased region" description="Basic and acidic residues" evidence="10">
    <location>
        <begin position="237"/>
        <end position="246"/>
    </location>
</feature>
<evidence type="ECO:0000256" key="8">
    <source>
        <dbReference type="ARBA" id="ARBA00023242"/>
    </source>
</evidence>
<dbReference type="AlphaFoldDB" id="A0A3B5QPI2"/>
<feature type="compositionally biased region" description="Acidic residues" evidence="10">
    <location>
        <begin position="98"/>
        <end position="108"/>
    </location>
</feature>
<accession>A0A3B5QPI2</accession>
<dbReference type="PANTHER" id="PTHR18843:SF7">
    <property type="entry name" value="LAMINA-ASSOCIATED POLYPEPTIDE 1B ISOFORM 1-RELATED"/>
    <property type="match status" value="1"/>
</dbReference>
<dbReference type="InterPro" id="IPR038599">
    <property type="entry name" value="LAP1C-like_C_sf"/>
</dbReference>
<dbReference type="PANTHER" id="PTHR18843">
    <property type="entry name" value="TORSIN-1A-INTERACTING PROTEIN"/>
    <property type="match status" value="1"/>
</dbReference>
<dbReference type="FunCoup" id="A0A3B5QPI2">
    <property type="interactions" value="1"/>
</dbReference>
<keyword evidence="5 11" id="KW-1133">Transmembrane helix</keyword>
<evidence type="ECO:0000256" key="4">
    <source>
        <dbReference type="ARBA" id="ARBA00022692"/>
    </source>
</evidence>
<evidence type="ECO:0000256" key="7">
    <source>
        <dbReference type="ARBA" id="ARBA00023180"/>
    </source>
</evidence>
<keyword evidence="7" id="KW-0325">Glycoprotein</keyword>
<dbReference type="InterPro" id="IPR008662">
    <property type="entry name" value="TOIP1/2"/>
</dbReference>
<dbReference type="GO" id="GO:0016020">
    <property type="term" value="C:membrane"/>
    <property type="evidence" value="ECO:0007669"/>
    <property type="project" value="TreeGrafter"/>
</dbReference>
<dbReference type="Ensembl" id="ENSXMAT00000027359.1">
    <property type="protein sequence ID" value="ENSXMAP00000032140.1"/>
    <property type="gene ID" value="ENSXMAG00000026853.1"/>
</dbReference>
<proteinExistence type="inferred from homology"/>
<protein>
    <submittedName>
        <fullName evidence="13">Torsin-1A-interacting protein 1-like</fullName>
    </submittedName>
</protein>
<dbReference type="GO" id="GO:0005635">
    <property type="term" value="C:nuclear envelope"/>
    <property type="evidence" value="ECO:0007669"/>
    <property type="project" value="UniProtKB-SubCell"/>
</dbReference>
<evidence type="ECO:0000313" key="13">
    <source>
        <dbReference type="Ensembl" id="ENSXMAP00000032140.1"/>
    </source>
</evidence>
<keyword evidence="14" id="KW-1185">Reference proteome</keyword>
<evidence type="ECO:0000256" key="9">
    <source>
        <dbReference type="ARBA" id="ARBA00037847"/>
    </source>
</evidence>
<dbReference type="OMA" id="PRKETIH"/>
<dbReference type="GO" id="GO:0001671">
    <property type="term" value="F:ATPase activator activity"/>
    <property type="evidence" value="ECO:0007669"/>
    <property type="project" value="InterPro"/>
</dbReference>
<keyword evidence="6 11" id="KW-0472">Membrane</keyword>
<feature type="region of interest" description="Disordered" evidence="10">
    <location>
        <begin position="227"/>
        <end position="246"/>
    </location>
</feature>
<dbReference type="KEGG" id="xma:102219023"/>
<dbReference type="STRING" id="8083.ENSXMAP00000032140"/>
<evidence type="ECO:0000256" key="11">
    <source>
        <dbReference type="SAM" id="Phobius"/>
    </source>
</evidence>
<dbReference type="GeneTree" id="ENSGT00390000012166"/>
<reference evidence="14" key="2">
    <citation type="journal article" date="2013" name="Nat. Genet.">
        <title>The genome of the platyfish, Xiphophorus maculatus, provides insights into evolutionary adaptation and several complex traits.</title>
        <authorList>
            <person name="Schartl M."/>
            <person name="Walter R.B."/>
            <person name="Shen Y."/>
            <person name="Garcia T."/>
            <person name="Catchen J."/>
            <person name="Amores A."/>
            <person name="Braasch I."/>
            <person name="Chalopin D."/>
            <person name="Volff J.N."/>
            <person name="Lesch K.P."/>
            <person name="Bisazza A."/>
            <person name="Minx P."/>
            <person name="Hillier L."/>
            <person name="Wilson R.K."/>
            <person name="Fuerstenberg S."/>
            <person name="Boore J."/>
            <person name="Searle S."/>
            <person name="Postlethwait J.H."/>
            <person name="Warren W.C."/>
        </authorList>
    </citation>
    <scope>NUCLEOTIDE SEQUENCE [LARGE SCALE GENOMIC DNA]</scope>
    <source>
        <strain evidence="14">JP 163 A</strain>
    </source>
</reference>
<feature type="domain" description="Torsin-1A-interacting protein 1/2 AAA+ activator" evidence="12">
    <location>
        <begin position="299"/>
        <end position="518"/>
    </location>
</feature>
<keyword evidence="4 11" id="KW-0812">Transmembrane</keyword>
<evidence type="ECO:0000313" key="14">
    <source>
        <dbReference type="Proteomes" id="UP000002852"/>
    </source>
</evidence>
<evidence type="ECO:0000256" key="1">
    <source>
        <dbReference type="ARBA" id="ARBA00004259"/>
    </source>
</evidence>
<reference evidence="13" key="3">
    <citation type="submission" date="2025-08" db="UniProtKB">
        <authorList>
            <consortium name="Ensembl"/>
        </authorList>
    </citation>
    <scope>IDENTIFICATION</scope>
    <source>
        <strain evidence="13">JP 163 A</strain>
    </source>
</reference>
<feature type="compositionally biased region" description="Basic and acidic residues" evidence="10">
    <location>
        <begin position="167"/>
        <end position="179"/>
    </location>
</feature>
<evidence type="ECO:0000256" key="3">
    <source>
        <dbReference type="ARBA" id="ARBA00022553"/>
    </source>
</evidence>
<dbReference type="GO" id="GO:0061024">
    <property type="term" value="P:membrane organization"/>
    <property type="evidence" value="ECO:0007669"/>
    <property type="project" value="TreeGrafter"/>
</dbReference>
<keyword evidence="8" id="KW-0539">Nucleus</keyword>
<reference evidence="13" key="4">
    <citation type="submission" date="2025-09" db="UniProtKB">
        <authorList>
            <consortium name="Ensembl"/>
        </authorList>
    </citation>
    <scope>IDENTIFICATION</scope>
    <source>
        <strain evidence="13">JP 163 A</strain>
    </source>
</reference>
<feature type="region of interest" description="Disordered" evidence="10">
    <location>
        <begin position="1"/>
        <end position="124"/>
    </location>
</feature>
<keyword evidence="3" id="KW-0597">Phosphoprotein</keyword>
<evidence type="ECO:0000259" key="12">
    <source>
        <dbReference type="Pfam" id="PF05609"/>
    </source>
</evidence>
<evidence type="ECO:0000256" key="5">
    <source>
        <dbReference type="ARBA" id="ARBA00022989"/>
    </source>
</evidence>
<dbReference type="InterPro" id="IPR046753">
    <property type="entry name" value="TOIP1/2_C"/>
</dbReference>
<evidence type="ECO:0000256" key="6">
    <source>
        <dbReference type="ARBA" id="ARBA00023136"/>
    </source>
</evidence>
<feature type="transmembrane region" description="Helical" evidence="11">
    <location>
        <begin position="265"/>
        <end position="286"/>
    </location>
</feature>